<feature type="transmembrane region" description="Helical" evidence="1">
    <location>
        <begin position="92"/>
        <end position="123"/>
    </location>
</feature>
<name>A0AAU9IQ59_9CILI</name>
<keyword evidence="1" id="KW-1133">Transmembrane helix</keyword>
<evidence type="ECO:0000313" key="2">
    <source>
        <dbReference type="EMBL" id="CAG9311620.1"/>
    </source>
</evidence>
<protein>
    <recommendedName>
        <fullName evidence="4">Transmembrane protein 18</fullName>
    </recommendedName>
</protein>
<organism evidence="2 3">
    <name type="scientific">Blepharisma stoltei</name>
    <dbReference type="NCBI Taxonomy" id="1481888"/>
    <lineage>
        <taxon>Eukaryota</taxon>
        <taxon>Sar</taxon>
        <taxon>Alveolata</taxon>
        <taxon>Ciliophora</taxon>
        <taxon>Postciliodesmatophora</taxon>
        <taxon>Heterotrichea</taxon>
        <taxon>Heterotrichida</taxon>
        <taxon>Blepharismidae</taxon>
        <taxon>Blepharisma</taxon>
    </lineage>
</organism>
<dbReference type="EMBL" id="CAJZBQ010000004">
    <property type="protein sequence ID" value="CAG9311620.1"/>
    <property type="molecule type" value="Genomic_DNA"/>
</dbReference>
<gene>
    <name evidence="2" type="ORF">BSTOLATCC_MIC3907</name>
</gene>
<dbReference type="Proteomes" id="UP001162131">
    <property type="component" value="Unassembled WGS sequence"/>
</dbReference>
<dbReference type="Pfam" id="PF14770">
    <property type="entry name" value="TMEM18"/>
    <property type="match status" value="1"/>
</dbReference>
<feature type="transmembrane region" description="Helical" evidence="1">
    <location>
        <begin position="29"/>
        <end position="47"/>
    </location>
</feature>
<keyword evidence="1" id="KW-0812">Transmembrane</keyword>
<comment type="caution">
    <text evidence="2">The sequence shown here is derived from an EMBL/GenBank/DDBJ whole genome shotgun (WGS) entry which is preliminary data.</text>
</comment>
<keyword evidence="3" id="KW-1185">Reference proteome</keyword>
<feature type="transmembrane region" description="Helical" evidence="1">
    <location>
        <begin position="54"/>
        <end position="72"/>
    </location>
</feature>
<dbReference type="AlphaFoldDB" id="A0AAU9IQ59"/>
<evidence type="ECO:0008006" key="4">
    <source>
        <dbReference type="Google" id="ProtNLM"/>
    </source>
</evidence>
<evidence type="ECO:0000256" key="1">
    <source>
        <dbReference type="SAM" id="Phobius"/>
    </source>
</evidence>
<reference evidence="2" key="1">
    <citation type="submission" date="2021-09" db="EMBL/GenBank/DDBJ databases">
        <authorList>
            <consortium name="AG Swart"/>
            <person name="Singh M."/>
            <person name="Singh A."/>
            <person name="Seah K."/>
            <person name="Emmerich C."/>
        </authorList>
    </citation>
    <scope>NUCLEOTIDE SEQUENCE</scope>
    <source>
        <strain evidence="2">ATCC30299</strain>
    </source>
</reference>
<dbReference type="InterPro" id="IPR026721">
    <property type="entry name" value="TMEM18"/>
</dbReference>
<accession>A0AAU9IQ59</accession>
<evidence type="ECO:0000313" key="3">
    <source>
        <dbReference type="Proteomes" id="UP001162131"/>
    </source>
</evidence>
<sequence length="134" mass="15600">MPKVEFQKPEGFYENVEAFLYAVDITEPFILAIFASHLFFFLLIILFRKNSRIIMFIFVFLLGLCYILETINTYLNQNWQSLVKQNYFDKSGLFVCIMIGIPCLVNSCLIVVISICSTISSLTEFVKLKKQKKE</sequence>
<proteinExistence type="predicted"/>
<keyword evidence="1" id="KW-0472">Membrane</keyword>